<evidence type="ECO:0000313" key="3">
    <source>
        <dbReference type="Proteomes" id="UP000198312"/>
    </source>
</evidence>
<dbReference type="KEGG" id="vil:CFK37_17395"/>
<protein>
    <submittedName>
        <fullName evidence="2">Uncharacterized protein</fullName>
    </submittedName>
</protein>
<feature type="transmembrane region" description="Helical" evidence="1">
    <location>
        <begin position="95"/>
        <end position="117"/>
    </location>
</feature>
<name>A0A220U6Y4_9BACI</name>
<keyword evidence="3" id="KW-1185">Reference proteome</keyword>
<dbReference type="RefSeq" id="WP_089063064.1">
    <property type="nucleotide sequence ID" value="NZ_CP022315.1"/>
</dbReference>
<accession>A0A220U6Y4</accession>
<dbReference type="EMBL" id="CP022315">
    <property type="protein sequence ID" value="ASK63805.1"/>
    <property type="molecule type" value="Genomic_DNA"/>
</dbReference>
<proteinExistence type="predicted"/>
<sequence>MGFAVFFFLAWLVTAFLIVMQKSLSLVENTFIISLILIISINWSWIIYEGLKFIKITEQPMDYTAFLFFRSVIIPIILVIQLNMVLQSESFAQTILIPIVSIGILVALTALSSYFHMTNYVKWNIGYDVLYFAGLHVIAYLSCWLFRKIAYREGGYL</sequence>
<keyword evidence="1" id="KW-0472">Membrane</keyword>
<feature type="transmembrane region" description="Helical" evidence="1">
    <location>
        <begin position="63"/>
        <end position="83"/>
    </location>
</feature>
<dbReference type="OrthoDB" id="2626715at2"/>
<evidence type="ECO:0000313" key="2">
    <source>
        <dbReference type="EMBL" id="ASK63805.1"/>
    </source>
</evidence>
<keyword evidence="1" id="KW-1133">Transmembrane helix</keyword>
<feature type="transmembrane region" description="Helical" evidence="1">
    <location>
        <begin position="31"/>
        <end position="51"/>
    </location>
</feature>
<keyword evidence="1" id="KW-0812">Transmembrane</keyword>
<feature type="transmembrane region" description="Helical" evidence="1">
    <location>
        <begin position="129"/>
        <end position="147"/>
    </location>
</feature>
<dbReference type="AlphaFoldDB" id="A0A220U6Y4"/>
<reference evidence="2 3" key="1">
    <citation type="submission" date="2017-07" db="EMBL/GenBank/DDBJ databases">
        <title>Virgibacillus sp. LM2416.</title>
        <authorList>
            <person name="Tak E.J."/>
            <person name="Bae J.-W."/>
        </authorList>
    </citation>
    <scope>NUCLEOTIDE SEQUENCE [LARGE SCALE GENOMIC DNA]</scope>
    <source>
        <strain evidence="2 3">LM2416</strain>
    </source>
</reference>
<gene>
    <name evidence="2" type="ORF">CFK37_17395</name>
</gene>
<evidence type="ECO:0000256" key="1">
    <source>
        <dbReference type="SAM" id="Phobius"/>
    </source>
</evidence>
<dbReference type="Proteomes" id="UP000198312">
    <property type="component" value="Chromosome"/>
</dbReference>
<organism evidence="2 3">
    <name type="scientific">Virgibacillus phasianinus</name>
    <dbReference type="NCBI Taxonomy" id="2017483"/>
    <lineage>
        <taxon>Bacteria</taxon>
        <taxon>Bacillati</taxon>
        <taxon>Bacillota</taxon>
        <taxon>Bacilli</taxon>
        <taxon>Bacillales</taxon>
        <taxon>Bacillaceae</taxon>
        <taxon>Virgibacillus</taxon>
    </lineage>
</organism>